<evidence type="ECO:0000313" key="2">
    <source>
        <dbReference type="Proteomes" id="UP001150678"/>
    </source>
</evidence>
<dbReference type="RefSeq" id="WP_274078845.1">
    <property type="nucleotide sequence ID" value="NZ_JANIAN010000012.1"/>
</dbReference>
<comment type="caution">
    <text evidence="1">The sequence shown here is derived from an EMBL/GenBank/DDBJ whole genome shotgun (WGS) entry which is preliminary data.</text>
</comment>
<reference evidence="1" key="1">
    <citation type="submission" date="2022-07" db="EMBL/GenBank/DDBJ databases">
        <title>Multi-strain Analysis of Pseudomonas putida Reveals Metabolic and Genetic Diversity.</title>
        <authorList>
            <person name="Monk J.M."/>
        </authorList>
    </citation>
    <scope>NUCLEOTIDE SEQUENCE</scope>
    <source>
        <strain evidence="1">17514</strain>
    </source>
</reference>
<protein>
    <submittedName>
        <fullName evidence="1">Uncharacterized protein</fullName>
    </submittedName>
</protein>
<proteinExistence type="predicted"/>
<dbReference type="EMBL" id="JANIAN010000012">
    <property type="protein sequence ID" value="MDD2106811.1"/>
    <property type="molecule type" value="Genomic_DNA"/>
</dbReference>
<organism evidence="1 2">
    <name type="scientific">Pseudomonas asiatica</name>
    <dbReference type="NCBI Taxonomy" id="2219225"/>
    <lineage>
        <taxon>Bacteria</taxon>
        <taxon>Pseudomonadati</taxon>
        <taxon>Pseudomonadota</taxon>
        <taxon>Gammaproteobacteria</taxon>
        <taxon>Pseudomonadales</taxon>
        <taxon>Pseudomonadaceae</taxon>
        <taxon>Pseudomonas</taxon>
    </lineage>
</organism>
<name>A0A9X4D045_9PSED</name>
<gene>
    <name evidence="1" type="ORF">NP533_11410</name>
</gene>
<accession>A0A9X4D045</accession>
<dbReference type="Proteomes" id="UP001150678">
    <property type="component" value="Unassembled WGS sequence"/>
</dbReference>
<dbReference type="AlphaFoldDB" id="A0A9X4D045"/>
<evidence type="ECO:0000313" key="1">
    <source>
        <dbReference type="EMBL" id="MDD2106811.1"/>
    </source>
</evidence>
<sequence>MSKDYSKGRYNVFGPDRKQIGRIDEDEFIRSGANLIYRIDGDEIYSMDGKHLGFIDDGIGRTPKGDMLFTIIAE</sequence>